<evidence type="ECO:0000256" key="1">
    <source>
        <dbReference type="SAM" id="MobiDB-lite"/>
    </source>
</evidence>
<organism evidence="2 3">
    <name type="scientific">Trifolium medium</name>
    <dbReference type="NCBI Taxonomy" id="97028"/>
    <lineage>
        <taxon>Eukaryota</taxon>
        <taxon>Viridiplantae</taxon>
        <taxon>Streptophyta</taxon>
        <taxon>Embryophyta</taxon>
        <taxon>Tracheophyta</taxon>
        <taxon>Spermatophyta</taxon>
        <taxon>Magnoliopsida</taxon>
        <taxon>eudicotyledons</taxon>
        <taxon>Gunneridae</taxon>
        <taxon>Pentapetalae</taxon>
        <taxon>rosids</taxon>
        <taxon>fabids</taxon>
        <taxon>Fabales</taxon>
        <taxon>Fabaceae</taxon>
        <taxon>Papilionoideae</taxon>
        <taxon>50 kb inversion clade</taxon>
        <taxon>NPAAA clade</taxon>
        <taxon>Hologalegina</taxon>
        <taxon>IRL clade</taxon>
        <taxon>Trifolieae</taxon>
        <taxon>Trifolium</taxon>
    </lineage>
</organism>
<accession>A0A392V870</accession>
<evidence type="ECO:0000313" key="2">
    <source>
        <dbReference type="EMBL" id="MCI84474.1"/>
    </source>
</evidence>
<evidence type="ECO:0000313" key="3">
    <source>
        <dbReference type="Proteomes" id="UP000265520"/>
    </source>
</evidence>
<feature type="compositionally biased region" description="Polar residues" evidence="1">
    <location>
        <begin position="22"/>
        <end position="33"/>
    </location>
</feature>
<comment type="caution">
    <text evidence="2">The sequence shown here is derived from an EMBL/GenBank/DDBJ whole genome shotgun (WGS) entry which is preliminary data.</text>
</comment>
<sequence>DCIISQRRVYPLSILQRRGSRGITQLPNPTAGKSTHGELRRAQNPRRPGELL</sequence>
<feature type="non-terminal residue" evidence="2">
    <location>
        <position position="1"/>
    </location>
</feature>
<dbReference type="EMBL" id="LXQA011091761">
    <property type="protein sequence ID" value="MCI84474.1"/>
    <property type="molecule type" value="Genomic_DNA"/>
</dbReference>
<protein>
    <submittedName>
        <fullName evidence="2">Uncharacterized protein</fullName>
    </submittedName>
</protein>
<dbReference type="AlphaFoldDB" id="A0A392V870"/>
<feature type="compositionally biased region" description="Basic and acidic residues" evidence="1">
    <location>
        <begin position="35"/>
        <end position="52"/>
    </location>
</feature>
<proteinExistence type="predicted"/>
<name>A0A392V870_9FABA</name>
<keyword evidence="3" id="KW-1185">Reference proteome</keyword>
<reference evidence="2 3" key="1">
    <citation type="journal article" date="2018" name="Front. Plant Sci.">
        <title>Red Clover (Trifolium pratense) and Zigzag Clover (T. medium) - A Picture of Genomic Similarities and Differences.</title>
        <authorList>
            <person name="Dluhosova J."/>
            <person name="Istvanek J."/>
            <person name="Nedelnik J."/>
            <person name="Repkova J."/>
        </authorList>
    </citation>
    <scope>NUCLEOTIDE SEQUENCE [LARGE SCALE GENOMIC DNA]</scope>
    <source>
        <strain evidence="3">cv. 10/8</strain>
        <tissue evidence="2">Leaf</tissue>
    </source>
</reference>
<feature type="region of interest" description="Disordered" evidence="1">
    <location>
        <begin position="18"/>
        <end position="52"/>
    </location>
</feature>
<dbReference type="Proteomes" id="UP000265520">
    <property type="component" value="Unassembled WGS sequence"/>
</dbReference>